<accession>A0A0D8FT93</accession>
<organism evidence="1 2">
    <name type="scientific">Ferrimicrobium acidiphilum DSM 19497</name>
    <dbReference type="NCBI Taxonomy" id="1121877"/>
    <lineage>
        <taxon>Bacteria</taxon>
        <taxon>Bacillati</taxon>
        <taxon>Actinomycetota</taxon>
        <taxon>Acidimicrobiia</taxon>
        <taxon>Acidimicrobiales</taxon>
        <taxon>Acidimicrobiaceae</taxon>
        <taxon>Ferrimicrobium</taxon>
    </lineage>
</organism>
<keyword evidence="2" id="KW-1185">Reference proteome</keyword>
<sequence length="37" mass="4012">MLTFGIGVYVLFTSVRFTLVDPLAVAKFANGSAVRYS</sequence>
<evidence type="ECO:0000313" key="1">
    <source>
        <dbReference type="EMBL" id="KJE76498.1"/>
    </source>
</evidence>
<reference evidence="1 2" key="1">
    <citation type="submission" date="2015-01" db="EMBL/GenBank/DDBJ databases">
        <title>Draft genome of the acidophilic iron oxidizer Ferrimicrobium acidiphilum strain T23.</title>
        <authorList>
            <person name="Poehlein A."/>
            <person name="Eisen S."/>
            <person name="Schloemann M."/>
            <person name="Johnson B.D."/>
            <person name="Daniel R."/>
            <person name="Muehling M."/>
        </authorList>
    </citation>
    <scope>NUCLEOTIDE SEQUENCE [LARGE SCALE GENOMIC DNA]</scope>
    <source>
        <strain evidence="1 2">T23</strain>
    </source>
</reference>
<comment type="caution">
    <text evidence="1">The sequence shown here is derived from an EMBL/GenBank/DDBJ whole genome shotgun (WGS) entry which is preliminary data.</text>
</comment>
<name>A0A0D8FT93_9ACTN</name>
<proteinExistence type="predicted"/>
<gene>
    <name evidence="1" type="ORF">FEAC_17250</name>
</gene>
<dbReference type="AlphaFoldDB" id="A0A0D8FT93"/>
<dbReference type="STRING" id="1121877.FEAC_17250"/>
<dbReference type="Proteomes" id="UP000032336">
    <property type="component" value="Unassembled WGS sequence"/>
</dbReference>
<dbReference type="EMBL" id="JXUW01000015">
    <property type="protein sequence ID" value="KJE76498.1"/>
    <property type="molecule type" value="Genomic_DNA"/>
</dbReference>
<protein>
    <submittedName>
        <fullName evidence="1">Uncharacterized protein</fullName>
    </submittedName>
</protein>
<evidence type="ECO:0000313" key="2">
    <source>
        <dbReference type="Proteomes" id="UP000032336"/>
    </source>
</evidence>